<evidence type="ECO:0008006" key="6">
    <source>
        <dbReference type="Google" id="ProtNLM"/>
    </source>
</evidence>
<evidence type="ECO:0000256" key="3">
    <source>
        <dbReference type="SAM" id="SignalP"/>
    </source>
</evidence>
<accession>A0ABP3RG70</accession>
<keyword evidence="3" id="KW-0732">Signal</keyword>
<sequence>MAGSVRRPLTTLAAGAVLAVTSAGTATAVDAPVALQPFGIAGSPADGFYPGASGVIDLELSNPNAVDLTLQDLTISLESVTPASGASGPCSAADFEIVQLSSVSGVVLAPGSSTRLSNLGVASADLPRFTMLNTTDNQDGCQGAVVTLRYAGTATAAEVGGVDRPPVEVPGSGGSDPRPTEPGPAGPRGPGEVGGVGLPGTGASVGVELLALGAGLVLLGAGTMTVTRRRRASA</sequence>
<evidence type="ECO:0000313" key="4">
    <source>
        <dbReference type="EMBL" id="GAA0609965.1"/>
    </source>
</evidence>
<feature type="chain" id="PRO_5045355638" description="LPXTG-motif cell wall anchor domain-containing protein" evidence="3">
    <location>
        <begin position="29"/>
        <end position="234"/>
    </location>
</feature>
<evidence type="ECO:0000256" key="2">
    <source>
        <dbReference type="SAM" id="Phobius"/>
    </source>
</evidence>
<gene>
    <name evidence="4" type="ORF">GCM10009547_10050</name>
</gene>
<protein>
    <recommendedName>
        <fullName evidence="6">LPXTG-motif cell wall anchor domain-containing protein</fullName>
    </recommendedName>
</protein>
<feature type="signal peptide" evidence="3">
    <location>
        <begin position="1"/>
        <end position="28"/>
    </location>
</feature>
<keyword evidence="2" id="KW-0472">Membrane</keyword>
<proteinExistence type="predicted"/>
<dbReference type="RefSeq" id="WP_344602249.1">
    <property type="nucleotide sequence ID" value="NZ_BAAAHE010000007.1"/>
</dbReference>
<comment type="caution">
    <text evidence="4">The sequence shown here is derived from an EMBL/GenBank/DDBJ whole genome shotgun (WGS) entry which is preliminary data.</text>
</comment>
<evidence type="ECO:0000313" key="5">
    <source>
        <dbReference type="Proteomes" id="UP001500957"/>
    </source>
</evidence>
<feature type="transmembrane region" description="Helical" evidence="2">
    <location>
        <begin position="209"/>
        <end position="227"/>
    </location>
</feature>
<dbReference type="EMBL" id="BAAAHE010000007">
    <property type="protein sequence ID" value="GAA0609965.1"/>
    <property type="molecule type" value="Genomic_DNA"/>
</dbReference>
<keyword evidence="2" id="KW-1133">Transmembrane helix</keyword>
<name>A0ABP3RG70_9ACTN</name>
<feature type="compositionally biased region" description="Gly residues" evidence="1">
    <location>
        <begin position="188"/>
        <end position="197"/>
    </location>
</feature>
<dbReference type="Proteomes" id="UP001500957">
    <property type="component" value="Unassembled WGS sequence"/>
</dbReference>
<keyword evidence="5" id="KW-1185">Reference proteome</keyword>
<keyword evidence="2" id="KW-0812">Transmembrane</keyword>
<organism evidence="4 5">
    <name type="scientific">Sporichthya brevicatena</name>
    <dbReference type="NCBI Taxonomy" id="171442"/>
    <lineage>
        <taxon>Bacteria</taxon>
        <taxon>Bacillati</taxon>
        <taxon>Actinomycetota</taxon>
        <taxon>Actinomycetes</taxon>
        <taxon>Sporichthyales</taxon>
        <taxon>Sporichthyaceae</taxon>
        <taxon>Sporichthya</taxon>
    </lineage>
</organism>
<feature type="region of interest" description="Disordered" evidence="1">
    <location>
        <begin position="160"/>
        <end position="197"/>
    </location>
</feature>
<reference evidence="5" key="1">
    <citation type="journal article" date="2019" name="Int. J. Syst. Evol. Microbiol.">
        <title>The Global Catalogue of Microorganisms (GCM) 10K type strain sequencing project: providing services to taxonomists for standard genome sequencing and annotation.</title>
        <authorList>
            <consortium name="The Broad Institute Genomics Platform"/>
            <consortium name="The Broad Institute Genome Sequencing Center for Infectious Disease"/>
            <person name="Wu L."/>
            <person name="Ma J."/>
        </authorList>
    </citation>
    <scope>NUCLEOTIDE SEQUENCE [LARGE SCALE GENOMIC DNA]</scope>
    <source>
        <strain evidence="5">JCM 10671</strain>
    </source>
</reference>
<evidence type="ECO:0000256" key="1">
    <source>
        <dbReference type="SAM" id="MobiDB-lite"/>
    </source>
</evidence>